<evidence type="ECO:0000313" key="2">
    <source>
        <dbReference type="EMBL" id="PWN46345.1"/>
    </source>
</evidence>
<sequence>MRRKSARLRVGIVIAQSNSLAREEVELRATGGMHDKSPSTLVHGCDREYFRACWSSELTLRAWPFSLLHCAVSESPFGVRLDSRMFLPCQGGDHRRRVSGLLVVRLSGLAMLSRHHAVASSLQFARVLSQGAVANAPKLALPAASRFEQISILARQSKNRECPPHYVDKDPLRRSQSNDVRHSGKT</sequence>
<dbReference type="Proteomes" id="UP000245783">
    <property type="component" value="Unassembled WGS sequence"/>
</dbReference>
<dbReference type="RefSeq" id="XP_025373505.1">
    <property type="nucleotide sequence ID" value="XM_025517410.1"/>
</dbReference>
<accession>A0A316WGW5</accession>
<dbReference type="EMBL" id="KZ819351">
    <property type="protein sequence ID" value="PWN46345.1"/>
    <property type="molecule type" value="Genomic_DNA"/>
</dbReference>
<dbReference type="GeneID" id="37039280"/>
<gene>
    <name evidence="2" type="ORF">IE81DRAFT_5159</name>
</gene>
<dbReference type="InParanoid" id="A0A316WGW5"/>
<feature type="compositionally biased region" description="Basic and acidic residues" evidence="1">
    <location>
        <begin position="161"/>
        <end position="173"/>
    </location>
</feature>
<reference evidence="2 3" key="1">
    <citation type="journal article" date="2018" name="Mol. Biol. Evol.">
        <title>Broad Genomic Sampling Reveals a Smut Pathogenic Ancestry of the Fungal Clade Ustilaginomycotina.</title>
        <authorList>
            <person name="Kijpornyongpan T."/>
            <person name="Mondo S.J."/>
            <person name="Barry K."/>
            <person name="Sandor L."/>
            <person name="Lee J."/>
            <person name="Lipzen A."/>
            <person name="Pangilinan J."/>
            <person name="LaButti K."/>
            <person name="Hainaut M."/>
            <person name="Henrissat B."/>
            <person name="Grigoriev I.V."/>
            <person name="Spatafora J.W."/>
            <person name="Aime M.C."/>
        </authorList>
    </citation>
    <scope>NUCLEOTIDE SEQUENCE [LARGE SCALE GENOMIC DNA]</scope>
    <source>
        <strain evidence="2 3">MCA 4658</strain>
    </source>
</reference>
<name>A0A316WGW5_9BASI</name>
<organism evidence="2 3">
    <name type="scientific">Ceraceosorus guamensis</name>
    <dbReference type="NCBI Taxonomy" id="1522189"/>
    <lineage>
        <taxon>Eukaryota</taxon>
        <taxon>Fungi</taxon>
        <taxon>Dikarya</taxon>
        <taxon>Basidiomycota</taxon>
        <taxon>Ustilaginomycotina</taxon>
        <taxon>Exobasidiomycetes</taxon>
        <taxon>Ceraceosorales</taxon>
        <taxon>Ceraceosoraceae</taxon>
        <taxon>Ceraceosorus</taxon>
    </lineage>
</organism>
<evidence type="ECO:0000313" key="3">
    <source>
        <dbReference type="Proteomes" id="UP000245783"/>
    </source>
</evidence>
<feature type="region of interest" description="Disordered" evidence="1">
    <location>
        <begin position="161"/>
        <end position="186"/>
    </location>
</feature>
<proteinExistence type="predicted"/>
<keyword evidence="3" id="KW-1185">Reference proteome</keyword>
<evidence type="ECO:0000256" key="1">
    <source>
        <dbReference type="SAM" id="MobiDB-lite"/>
    </source>
</evidence>
<dbReference type="AlphaFoldDB" id="A0A316WGW5"/>
<protein>
    <submittedName>
        <fullName evidence="2">Uncharacterized protein</fullName>
    </submittedName>
</protein>